<sequence>MIWRGRRTQPFLSSAFWKGHKSRPRLGYRRYRLSATFPAFPRQIRRDELRIFKQPDSKTGENRLLSPQSDGRHATQSRTGIPGSMQSLNYRNCELTI</sequence>
<keyword evidence="3" id="KW-1185">Reference proteome</keyword>
<evidence type="ECO:0000313" key="2">
    <source>
        <dbReference type="EMBL" id="GIY54457.1"/>
    </source>
</evidence>
<feature type="compositionally biased region" description="Polar residues" evidence="1">
    <location>
        <begin position="65"/>
        <end position="86"/>
    </location>
</feature>
<organism evidence="2 3">
    <name type="scientific">Caerostris extrusa</name>
    <name type="common">Bark spider</name>
    <name type="synonym">Caerostris bankana</name>
    <dbReference type="NCBI Taxonomy" id="172846"/>
    <lineage>
        <taxon>Eukaryota</taxon>
        <taxon>Metazoa</taxon>
        <taxon>Ecdysozoa</taxon>
        <taxon>Arthropoda</taxon>
        <taxon>Chelicerata</taxon>
        <taxon>Arachnida</taxon>
        <taxon>Araneae</taxon>
        <taxon>Araneomorphae</taxon>
        <taxon>Entelegynae</taxon>
        <taxon>Araneoidea</taxon>
        <taxon>Araneidae</taxon>
        <taxon>Caerostris</taxon>
    </lineage>
</organism>
<gene>
    <name evidence="2" type="ORF">CEXT_230391</name>
</gene>
<accession>A0AAV4U9L7</accession>
<name>A0AAV4U9L7_CAEEX</name>
<protein>
    <submittedName>
        <fullName evidence="2">Uncharacterized protein</fullName>
    </submittedName>
</protein>
<proteinExistence type="predicted"/>
<dbReference type="EMBL" id="BPLR01012515">
    <property type="protein sequence ID" value="GIY54457.1"/>
    <property type="molecule type" value="Genomic_DNA"/>
</dbReference>
<dbReference type="Proteomes" id="UP001054945">
    <property type="component" value="Unassembled WGS sequence"/>
</dbReference>
<reference evidence="2 3" key="1">
    <citation type="submission" date="2021-06" db="EMBL/GenBank/DDBJ databases">
        <title>Caerostris extrusa draft genome.</title>
        <authorList>
            <person name="Kono N."/>
            <person name="Arakawa K."/>
        </authorList>
    </citation>
    <scope>NUCLEOTIDE SEQUENCE [LARGE SCALE GENOMIC DNA]</scope>
</reference>
<feature type="region of interest" description="Disordered" evidence="1">
    <location>
        <begin position="51"/>
        <end position="86"/>
    </location>
</feature>
<feature type="compositionally biased region" description="Basic and acidic residues" evidence="1">
    <location>
        <begin position="51"/>
        <end position="61"/>
    </location>
</feature>
<evidence type="ECO:0000313" key="3">
    <source>
        <dbReference type="Proteomes" id="UP001054945"/>
    </source>
</evidence>
<dbReference type="AlphaFoldDB" id="A0AAV4U9L7"/>
<evidence type="ECO:0000256" key="1">
    <source>
        <dbReference type="SAM" id="MobiDB-lite"/>
    </source>
</evidence>
<comment type="caution">
    <text evidence="2">The sequence shown here is derived from an EMBL/GenBank/DDBJ whole genome shotgun (WGS) entry which is preliminary data.</text>
</comment>